<feature type="domain" description="Carbohydrate-binding" evidence="1">
    <location>
        <begin position="46"/>
        <end position="238"/>
    </location>
</feature>
<dbReference type="EMBL" id="WJJP01000166">
    <property type="protein sequence ID" value="MBD3323965.1"/>
    <property type="molecule type" value="Genomic_DNA"/>
</dbReference>
<comment type="caution">
    <text evidence="2">The sequence shown here is derived from an EMBL/GenBank/DDBJ whole genome shotgun (WGS) entry which is preliminary data.</text>
</comment>
<evidence type="ECO:0000313" key="2">
    <source>
        <dbReference type="EMBL" id="MBD3323965.1"/>
    </source>
</evidence>
<dbReference type="SUPFAM" id="SSF49344">
    <property type="entry name" value="CBD9-like"/>
    <property type="match status" value="1"/>
</dbReference>
<dbReference type="GO" id="GO:0030246">
    <property type="term" value="F:carbohydrate binding"/>
    <property type="evidence" value="ECO:0007669"/>
    <property type="project" value="InterPro"/>
</dbReference>
<protein>
    <recommendedName>
        <fullName evidence="1">Carbohydrate-binding domain-containing protein</fullName>
    </recommendedName>
</protein>
<dbReference type="Gene3D" id="2.60.40.1190">
    <property type="match status" value="1"/>
</dbReference>
<gene>
    <name evidence="2" type="ORF">GF339_05235</name>
</gene>
<organism evidence="2 3">
    <name type="scientific">candidate division KSB3 bacterium</name>
    <dbReference type="NCBI Taxonomy" id="2044937"/>
    <lineage>
        <taxon>Bacteria</taxon>
        <taxon>candidate division KSB3</taxon>
    </lineage>
</organism>
<reference evidence="2" key="1">
    <citation type="submission" date="2019-11" db="EMBL/GenBank/DDBJ databases">
        <title>Microbial mats filling the niche in hypersaline microbial mats.</title>
        <authorList>
            <person name="Wong H.L."/>
            <person name="Macleod F.I."/>
            <person name="White R.A. III"/>
            <person name="Burns B.P."/>
        </authorList>
    </citation>
    <scope>NUCLEOTIDE SEQUENCE</scope>
    <source>
        <strain evidence="2">Rbin_158</strain>
    </source>
</reference>
<proteinExistence type="predicted"/>
<dbReference type="Pfam" id="PF16011">
    <property type="entry name" value="CBM9_2"/>
    <property type="match status" value="1"/>
</dbReference>
<dbReference type="GO" id="GO:0004553">
    <property type="term" value="F:hydrolase activity, hydrolyzing O-glycosyl compounds"/>
    <property type="evidence" value="ECO:0007669"/>
    <property type="project" value="InterPro"/>
</dbReference>
<dbReference type="AlphaFoldDB" id="A0A9D5JTT7"/>
<dbReference type="InterPro" id="IPR010502">
    <property type="entry name" value="Carb-bd_dom_fam9"/>
</dbReference>
<dbReference type="Proteomes" id="UP000649604">
    <property type="component" value="Unassembled WGS sequence"/>
</dbReference>
<accession>A0A9D5JTT7</accession>
<dbReference type="CDD" id="cd09620">
    <property type="entry name" value="CBM9_like_3"/>
    <property type="match status" value="1"/>
</dbReference>
<evidence type="ECO:0000313" key="3">
    <source>
        <dbReference type="Proteomes" id="UP000649604"/>
    </source>
</evidence>
<dbReference type="GO" id="GO:0016052">
    <property type="term" value="P:carbohydrate catabolic process"/>
    <property type="evidence" value="ECO:0007669"/>
    <property type="project" value="InterPro"/>
</dbReference>
<evidence type="ECO:0000259" key="1">
    <source>
        <dbReference type="Pfam" id="PF16011"/>
    </source>
</evidence>
<name>A0A9D5JTT7_9BACT</name>
<sequence length="240" mass="27919">MNQPHGTPLTYTIHWTETPPSYQGQWDSPVWQRAETAYIAHFHPQSSWHHPLTAVKVLYDDEQLYVFFRVADRFVKAVSLEYQEPVYQDSCVEFFIRPRAFYQSEVSPAYQGYFNVEINCIGTMLVSYIEDWRRTDEGFAQYAPLPPESGKMITVFHSLSGQIVQEIESPVEWMIGYNVPFALFEGYLGPLDFGIGRPWRGNFYKCADRSSHPHWASWAPIGAELNFHQPKFFGRLEFGN</sequence>